<dbReference type="Proteomes" id="UP000649826">
    <property type="component" value="Unassembled WGS sequence"/>
</dbReference>
<dbReference type="RefSeq" id="WP_186994295.1">
    <property type="nucleotide sequence ID" value="NZ_JACOQG010000003.1"/>
</dbReference>
<dbReference type="Gene3D" id="3.30.420.40">
    <property type="match status" value="2"/>
</dbReference>
<evidence type="ECO:0000313" key="3">
    <source>
        <dbReference type="Proteomes" id="UP000649826"/>
    </source>
</evidence>
<keyword evidence="1" id="KW-0472">Membrane</keyword>
<keyword evidence="1" id="KW-0812">Transmembrane</keyword>
<organism evidence="2 3">
    <name type="scientific">Blautia difficilis</name>
    <dbReference type="NCBI Taxonomy" id="2763027"/>
    <lineage>
        <taxon>Bacteria</taxon>
        <taxon>Bacillati</taxon>
        <taxon>Bacillota</taxon>
        <taxon>Clostridia</taxon>
        <taxon>Lachnospirales</taxon>
        <taxon>Lachnospiraceae</taxon>
        <taxon>Blautia</taxon>
    </lineage>
</organism>
<dbReference type="EMBL" id="JACOQG010000003">
    <property type="protein sequence ID" value="MBC5778792.1"/>
    <property type="molecule type" value="Genomic_DNA"/>
</dbReference>
<dbReference type="Gene3D" id="3.30.1490.300">
    <property type="match status" value="1"/>
</dbReference>
<dbReference type="InterPro" id="IPR050696">
    <property type="entry name" value="FtsA/MreB"/>
</dbReference>
<dbReference type="PANTHER" id="PTHR32432">
    <property type="entry name" value="CELL DIVISION PROTEIN FTSA-RELATED"/>
    <property type="match status" value="1"/>
</dbReference>
<accession>A0ABR7IFH9</accession>
<protein>
    <submittedName>
        <fullName evidence="2">Pilus assembly protein PilM</fullName>
    </submittedName>
</protein>
<dbReference type="InterPro" id="IPR005883">
    <property type="entry name" value="PilM"/>
</dbReference>
<evidence type="ECO:0000313" key="2">
    <source>
        <dbReference type="EMBL" id="MBC5778792.1"/>
    </source>
</evidence>
<feature type="transmembrane region" description="Helical" evidence="1">
    <location>
        <begin position="380"/>
        <end position="407"/>
    </location>
</feature>
<keyword evidence="3" id="KW-1185">Reference proteome</keyword>
<gene>
    <name evidence="2" type="primary">pilM</name>
    <name evidence="2" type="ORF">H8Z82_03780</name>
</gene>
<sequence>MARLLSIEAESTQIRVGEVEISGRKGRMLQCFCVPVPQGSVEDGQIRDTKGLGELLRQQLNERGIRTKKAWFVTSSTRIASREVQIPLVKKSRIQSIIEANATDYFPIDVTKYVMSYIILGITGEKGKKGEEAEQKKADDQERQYRLMVYASPKAISIAYYEFAQSAGLNLAGITYTGNAVYQTMQEEYTSGAHILIKVELENTGISIIRDGKLSFQRNINYGIESAVETIRSFPQFGDRLEVQDALQLLSEKKWIYPSLDGQIGEEPDTVKSEVTESLRYLVGNISRIMDYYISRNGDVNFESIALCGLGGQVQGLTELLTQELGQKVELLTKITRYSVPDTNKHEGLFLYIAVMDPVKSGLNLMEKVGRRKKETKETLSGAIVVFVVGAIAGVLLTATGFANRIYQQRVQDRLNMRITEESSIEDIYNAYNAAKVKYENYENMYKYTNTPNEGLKDFIEEMEQKMPSDITIDNFNSTGSQVSFSMRVTSKSAAANTLMQLRTFDSLATVTTTGIDQGEDGTVSMSVACTYADPAPLDTSAE</sequence>
<name>A0ABR7IFH9_9FIRM</name>
<dbReference type="Pfam" id="PF11104">
    <property type="entry name" value="PilM_2"/>
    <property type="match status" value="1"/>
</dbReference>
<evidence type="ECO:0000256" key="1">
    <source>
        <dbReference type="SAM" id="Phobius"/>
    </source>
</evidence>
<proteinExistence type="predicted"/>
<keyword evidence="1" id="KW-1133">Transmembrane helix</keyword>
<dbReference type="PANTHER" id="PTHR32432:SF3">
    <property type="entry name" value="ETHANOLAMINE UTILIZATION PROTEIN EUTJ"/>
    <property type="match status" value="1"/>
</dbReference>
<reference evidence="2 3" key="1">
    <citation type="submission" date="2020-08" db="EMBL/GenBank/DDBJ databases">
        <title>Genome public.</title>
        <authorList>
            <person name="Liu C."/>
            <person name="Sun Q."/>
        </authorList>
    </citation>
    <scope>NUCLEOTIDE SEQUENCE [LARGE SCALE GENOMIC DNA]</scope>
    <source>
        <strain evidence="2 3">M29</strain>
    </source>
</reference>
<dbReference type="CDD" id="cd24049">
    <property type="entry name" value="ASKHA_NBD_PilM"/>
    <property type="match status" value="1"/>
</dbReference>
<comment type="caution">
    <text evidence="2">The sequence shown here is derived from an EMBL/GenBank/DDBJ whole genome shotgun (WGS) entry which is preliminary data.</text>
</comment>